<feature type="region of interest" description="Disordered" evidence="1">
    <location>
        <begin position="35"/>
        <end position="84"/>
    </location>
</feature>
<dbReference type="EMBL" id="GBXM01049357">
    <property type="protein sequence ID" value="JAH59220.1"/>
    <property type="molecule type" value="Transcribed_RNA"/>
</dbReference>
<evidence type="ECO:0000313" key="2">
    <source>
        <dbReference type="EMBL" id="JAH59220.1"/>
    </source>
</evidence>
<reference evidence="2" key="2">
    <citation type="journal article" date="2015" name="Fish Shellfish Immunol.">
        <title>Early steps in the European eel (Anguilla anguilla)-Vibrio vulnificus interaction in the gills: Role of the RtxA13 toxin.</title>
        <authorList>
            <person name="Callol A."/>
            <person name="Pajuelo D."/>
            <person name="Ebbesson L."/>
            <person name="Teles M."/>
            <person name="MacKenzie S."/>
            <person name="Amaro C."/>
        </authorList>
    </citation>
    <scope>NUCLEOTIDE SEQUENCE</scope>
</reference>
<dbReference type="AlphaFoldDB" id="A0A0E9U1Y7"/>
<evidence type="ECO:0000256" key="1">
    <source>
        <dbReference type="SAM" id="MobiDB-lite"/>
    </source>
</evidence>
<protein>
    <submittedName>
        <fullName evidence="2">Uncharacterized protein</fullName>
    </submittedName>
</protein>
<reference evidence="2" key="1">
    <citation type="submission" date="2014-11" db="EMBL/GenBank/DDBJ databases">
        <authorList>
            <person name="Amaro Gonzalez C."/>
        </authorList>
    </citation>
    <scope>NUCLEOTIDE SEQUENCE</scope>
</reference>
<sequence>MYILYKAAVQFHTVVLYTHLNQGFSQGVKVKGERSEVRSDAHHSVHRHLRCRYGKSHRSRSLGRGGTERENSEEEEDGLRQEVY</sequence>
<organism evidence="2">
    <name type="scientific">Anguilla anguilla</name>
    <name type="common">European freshwater eel</name>
    <name type="synonym">Muraena anguilla</name>
    <dbReference type="NCBI Taxonomy" id="7936"/>
    <lineage>
        <taxon>Eukaryota</taxon>
        <taxon>Metazoa</taxon>
        <taxon>Chordata</taxon>
        <taxon>Craniata</taxon>
        <taxon>Vertebrata</taxon>
        <taxon>Euteleostomi</taxon>
        <taxon>Actinopterygii</taxon>
        <taxon>Neopterygii</taxon>
        <taxon>Teleostei</taxon>
        <taxon>Anguilliformes</taxon>
        <taxon>Anguillidae</taxon>
        <taxon>Anguilla</taxon>
    </lineage>
</organism>
<name>A0A0E9U1Y7_ANGAN</name>
<feature type="compositionally biased region" description="Basic residues" evidence="1">
    <location>
        <begin position="44"/>
        <end position="61"/>
    </location>
</feature>
<accession>A0A0E9U1Y7</accession>
<proteinExistence type="predicted"/>